<evidence type="ECO:0000259" key="1">
    <source>
        <dbReference type="PROSITE" id="PS50206"/>
    </source>
</evidence>
<evidence type="ECO:0000313" key="2">
    <source>
        <dbReference type="EMBL" id="TFC01256.1"/>
    </source>
</evidence>
<sequence length="100" mass="10537">MNEITVADLSALPAPVVIDVREPFEYADGHIAGVTHIPLGELVQRVDEVPRQGPVYLVCAVGGRSAQATAFLADQGVDAVNVSGGMTSWRQAGLPIERKA</sequence>
<proteinExistence type="predicted"/>
<dbReference type="PROSITE" id="PS50206">
    <property type="entry name" value="RHODANESE_3"/>
    <property type="match status" value="1"/>
</dbReference>
<dbReference type="RefSeq" id="WP_134510420.1">
    <property type="nucleotide sequence ID" value="NZ_SOFM01000043.1"/>
</dbReference>
<dbReference type="EMBL" id="SOFM01000043">
    <property type="protein sequence ID" value="TFC01256.1"/>
    <property type="molecule type" value="Genomic_DNA"/>
</dbReference>
<protein>
    <submittedName>
        <fullName evidence="2">Rhodanese-like domain-containing protein</fullName>
    </submittedName>
</protein>
<feature type="domain" description="Rhodanese" evidence="1">
    <location>
        <begin position="11"/>
        <end position="98"/>
    </location>
</feature>
<organism evidence="2 3">
    <name type="scientific">Cryobacterium mannosilyticum</name>
    <dbReference type="NCBI Taxonomy" id="1259190"/>
    <lineage>
        <taxon>Bacteria</taxon>
        <taxon>Bacillati</taxon>
        <taxon>Actinomycetota</taxon>
        <taxon>Actinomycetes</taxon>
        <taxon>Micrococcales</taxon>
        <taxon>Microbacteriaceae</taxon>
        <taxon>Cryobacterium</taxon>
    </lineage>
</organism>
<dbReference type="Proteomes" id="UP000297643">
    <property type="component" value="Unassembled WGS sequence"/>
</dbReference>
<dbReference type="SUPFAM" id="SSF52821">
    <property type="entry name" value="Rhodanese/Cell cycle control phosphatase"/>
    <property type="match status" value="1"/>
</dbReference>
<accession>A0A4R8W6H6</accession>
<dbReference type="InterPro" id="IPR001763">
    <property type="entry name" value="Rhodanese-like_dom"/>
</dbReference>
<gene>
    <name evidence="2" type="ORF">E3O32_13930</name>
</gene>
<dbReference type="AlphaFoldDB" id="A0A4R8W6H6"/>
<name>A0A4R8W6H6_9MICO</name>
<dbReference type="Gene3D" id="3.40.250.10">
    <property type="entry name" value="Rhodanese-like domain"/>
    <property type="match status" value="1"/>
</dbReference>
<dbReference type="PANTHER" id="PTHR43031">
    <property type="entry name" value="FAD-DEPENDENT OXIDOREDUCTASE"/>
    <property type="match status" value="1"/>
</dbReference>
<dbReference type="Pfam" id="PF00581">
    <property type="entry name" value="Rhodanese"/>
    <property type="match status" value="1"/>
</dbReference>
<evidence type="ECO:0000313" key="3">
    <source>
        <dbReference type="Proteomes" id="UP000297643"/>
    </source>
</evidence>
<dbReference type="SMART" id="SM00450">
    <property type="entry name" value="RHOD"/>
    <property type="match status" value="1"/>
</dbReference>
<dbReference type="InterPro" id="IPR036873">
    <property type="entry name" value="Rhodanese-like_dom_sf"/>
</dbReference>
<dbReference type="CDD" id="cd00158">
    <property type="entry name" value="RHOD"/>
    <property type="match status" value="1"/>
</dbReference>
<dbReference type="InterPro" id="IPR050229">
    <property type="entry name" value="GlpE_sulfurtransferase"/>
</dbReference>
<reference evidence="2 3" key="1">
    <citation type="submission" date="2019-03" db="EMBL/GenBank/DDBJ databases">
        <title>Genomics of glacier-inhabiting Cryobacterium strains.</title>
        <authorList>
            <person name="Liu Q."/>
            <person name="Xin Y.-H."/>
        </authorList>
    </citation>
    <scope>NUCLEOTIDE SEQUENCE [LARGE SCALE GENOMIC DNA]</scope>
    <source>
        <strain evidence="2 3">RHLT2-21</strain>
    </source>
</reference>
<dbReference type="PANTHER" id="PTHR43031:SF1">
    <property type="entry name" value="PYRIDINE NUCLEOTIDE-DISULPHIDE OXIDOREDUCTASE"/>
    <property type="match status" value="1"/>
</dbReference>
<keyword evidence="3" id="KW-1185">Reference proteome</keyword>
<comment type="caution">
    <text evidence="2">The sequence shown here is derived from an EMBL/GenBank/DDBJ whole genome shotgun (WGS) entry which is preliminary data.</text>
</comment>